<dbReference type="OrthoDB" id="361944at2"/>
<evidence type="ECO:0000313" key="2">
    <source>
        <dbReference type="Proteomes" id="UP000095463"/>
    </source>
</evidence>
<organism evidence="1 2">
    <name type="scientific">Devosia insulae DS-56</name>
    <dbReference type="NCBI Taxonomy" id="1116389"/>
    <lineage>
        <taxon>Bacteria</taxon>
        <taxon>Pseudomonadati</taxon>
        <taxon>Pseudomonadota</taxon>
        <taxon>Alphaproteobacteria</taxon>
        <taxon>Hyphomicrobiales</taxon>
        <taxon>Devosiaceae</taxon>
        <taxon>Devosia</taxon>
    </lineage>
</organism>
<keyword evidence="2" id="KW-1185">Reference proteome</keyword>
<protein>
    <recommendedName>
        <fullName evidence="3">Cytoplasmic protein</fullName>
    </recommendedName>
</protein>
<comment type="caution">
    <text evidence="1">The sequence shown here is derived from an EMBL/GenBank/DDBJ whole genome shotgun (WGS) entry which is preliminary data.</text>
</comment>
<gene>
    <name evidence="1" type="ORF">VW23_025220</name>
</gene>
<proteinExistence type="predicted"/>
<name>A0A1E5XLX4_9HYPH</name>
<evidence type="ECO:0008006" key="3">
    <source>
        <dbReference type="Google" id="ProtNLM"/>
    </source>
</evidence>
<evidence type="ECO:0000313" key="1">
    <source>
        <dbReference type="EMBL" id="OEO29514.1"/>
    </source>
</evidence>
<accession>A0A1E5XLX4</accession>
<reference evidence="1 2" key="1">
    <citation type="journal article" date="2015" name="Genome Announc.">
        <title>Genome Assemblies of Three Soil-Associated Devosia species: D. insulae, D. limi, and D. soli.</title>
        <authorList>
            <person name="Hassan Y.I."/>
            <person name="Lepp D."/>
            <person name="Zhou T."/>
        </authorList>
    </citation>
    <scope>NUCLEOTIDE SEQUENCE [LARGE SCALE GENOMIC DNA]</scope>
    <source>
        <strain evidence="1 2">DS-56</strain>
    </source>
</reference>
<dbReference type="AlphaFoldDB" id="A0A1E5XLX4"/>
<sequence>MSAKSGIVNYTPRPLTEEELAELRALAQRPDEEIDYSDIPKLTEDFWKNALVNPHMYPPVRLDRRVVEWFRERADDDGSIMLAVNRVLLDYIAAEKKKARKKAG</sequence>
<dbReference type="EMBL" id="LAJE02000284">
    <property type="protein sequence ID" value="OEO29514.1"/>
    <property type="molecule type" value="Genomic_DNA"/>
</dbReference>
<dbReference type="RefSeq" id="WP_069911241.1">
    <property type="nucleotide sequence ID" value="NZ_LAJE02000284.1"/>
</dbReference>
<dbReference type="Proteomes" id="UP000095463">
    <property type="component" value="Unassembled WGS sequence"/>
</dbReference>